<dbReference type="InterPro" id="IPR040079">
    <property type="entry name" value="Glutathione_S-Trfase"/>
</dbReference>
<dbReference type="InterPro" id="IPR010987">
    <property type="entry name" value="Glutathione-S-Trfase_C-like"/>
</dbReference>
<dbReference type="SUPFAM" id="SSF52833">
    <property type="entry name" value="Thioredoxin-like"/>
    <property type="match status" value="1"/>
</dbReference>
<name>A0ABS5Q6Z4_9PROT</name>
<dbReference type="CDD" id="cd03057">
    <property type="entry name" value="GST_N_Beta"/>
    <property type="match status" value="1"/>
</dbReference>
<dbReference type="InterPro" id="IPR036282">
    <property type="entry name" value="Glutathione-S-Trfase_C_sf"/>
</dbReference>
<dbReference type="InterPro" id="IPR004045">
    <property type="entry name" value="Glutathione_S-Trfase_N"/>
</dbReference>
<dbReference type="Gene3D" id="3.40.30.10">
    <property type="entry name" value="Glutaredoxin"/>
    <property type="match status" value="1"/>
</dbReference>
<evidence type="ECO:0000313" key="4">
    <source>
        <dbReference type="Proteomes" id="UP000766336"/>
    </source>
</evidence>
<dbReference type="PROSITE" id="PS50404">
    <property type="entry name" value="GST_NTER"/>
    <property type="match status" value="1"/>
</dbReference>
<dbReference type="Pfam" id="PF13409">
    <property type="entry name" value="GST_N_2"/>
    <property type="match status" value="1"/>
</dbReference>
<dbReference type="Proteomes" id="UP000766336">
    <property type="component" value="Unassembled WGS sequence"/>
</dbReference>
<feature type="domain" description="GST C-terminal" evidence="2">
    <location>
        <begin position="94"/>
        <end position="223"/>
    </location>
</feature>
<dbReference type="PANTHER" id="PTHR44051">
    <property type="entry name" value="GLUTATHIONE S-TRANSFERASE-RELATED"/>
    <property type="match status" value="1"/>
</dbReference>
<comment type="caution">
    <text evidence="3">The sequence shown here is derived from an EMBL/GenBank/DDBJ whole genome shotgun (WGS) entry which is preliminary data.</text>
</comment>
<dbReference type="SFLD" id="SFLDG00358">
    <property type="entry name" value="Main_(cytGST)"/>
    <property type="match status" value="1"/>
</dbReference>
<keyword evidence="4" id="KW-1185">Reference proteome</keyword>
<evidence type="ECO:0000313" key="3">
    <source>
        <dbReference type="EMBL" id="MBS7809350.1"/>
    </source>
</evidence>
<proteinExistence type="predicted"/>
<accession>A0ABS5Q6Z4</accession>
<dbReference type="Gene3D" id="1.20.1050.10">
    <property type="match status" value="1"/>
</dbReference>
<feature type="domain" description="GST N-terminal" evidence="1">
    <location>
        <begin position="1"/>
        <end position="89"/>
    </location>
</feature>
<evidence type="ECO:0000259" key="2">
    <source>
        <dbReference type="PROSITE" id="PS50405"/>
    </source>
</evidence>
<dbReference type="PROSITE" id="PS50405">
    <property type="entry name" value="GST_CTER"/>
    <property type="match status" value="1"/>
</dbReference>
<reference evidence="3 4" key="1">
    <citation type="submission" date="2021-05" db="EMBL/GenBank/DDBJ databases">
        <title>Roseococcus sp. XZZS9, whole genome shotgun sequencing project.</title>
        <authorList>
            <person name="Zhao G."/>
            <person name="Shen L."/>
        </authorList>
    </citation>
    <scope>NUCLEOTIDE SEQUENCE [LARGE SCALE GENOMIC DNA]</scope>
    <source>
        <strain evidence="3 4">XZZS9</strain>
    </source>
</reference>
<protein>
    <submittedName>
        <fullName evidence="3">Glutathione S-transferase N-terminal domain-containing protein</fullName>
    </submittedName>
</protein>
<dbReference type="PANTHER" id="PTHR44051:SF8">
    <property type="entry name" value="GLUTATHIONE S-TRANSFERASE GSTA"/>
    <property type="match status" value="1"/>
</dbReference>
<dbReference type="SUPFAM" id="SSF47616">
    <property type="entry name" value="GST C-terminal domain-like"/>
    <property type="match status" value="1"/>
</dbReference>
<dbReference type="EMBL" id="JAHCDA010000001">
    <property type="protein sequence ID" value="MBS7809350.1"/>
    <property type="molecule type" value="Genomic_DNA"/>
</dbReference>
<organism evidence="3 4">
    <name type="scientific">Roseococcus pinisoli</name>
    <dbReference type="NCBI Taxonomy" id="2835040"/>
    <lineage>
        <taxon>Bacteria</taxon>
        <taxon>Pseudomonadati</taxon>
        <taxon>Pseudomonadota</taxon>
        <taxon>Alphaproteobacteria</taxon>
        <taxon>Acetobacterales</taxon>
        <taxon>Roseomonadaceae</taxon>
        <taxon>Roseococcus</taxon>
    </lineage>
</organism>
<sequence length="231" mass="25379">MYRLFYSPGACSLAPHIVLEEVCRPYELELCSARNNGEGTGAPAYLSINPKGRVPALAGVPGRSGGTEGLLTEASAILLYLGRRFPEAGLLPADPSAEARCLEWLNWLSDTVHSMSLAQIWRPQRFVSDPALFSAVTDKGHANLKEQYAFIESILSDGRHWAIPQGYSVADPFLLVFWRWGGKVGLNMAKSYPAWTALTAKVVRRPPVWRALEQEGLHAEPELAGLRDLPP</sequence>
<dbReference type="RefSeq" id="WP_213668061.1">
    <property type="nucleotide sequence ID" value="NZ_JAHCDA010000001.1"/>
</dbReference>
<dbReference type="SFLD" id="SFLDS00019">
    <property type="entry name" value="Glutathione_Transferase_(cytos"/>
    <property type="match status" value="1"/>
</dbReference>
<dbReference type="InterPro" id="IPR036249">
    <property type="entry name" value="Thioredoxin-like_sf"/>
</dbReference>
<gene>
    <name evidence="3" type="ORF">KHU32_00280</name>
</gene>
<evidence type="ECO:0000259" key="1">
    <source>
        <dbReference type="PROSITE" id="PS50404"/>
    </source>
</evidence>